<dbReference type="Proteomes" id="UP000244855">
    <property type="component" value="Unassembled WGS sequence"/>
</dbReference>
<evidence type="ECO:0000259" key="1">
    <source>
        <dbReference type="Pfam" id="PF13358"/>
    </source>
</evidence>
<evidence type="ECO:0000313" key="2">
    <source>
        <dbReference type="EMBL" id="PVH93163.1"/>
    </source>
</evidence>
<dbReference type="Pfam" id="PF13358">
    <property type="entry name" value="DDE_3"/>
    <property type="match status" value="1"/>
</dbReference>
<dbReference type="GO" id="GO:0003676">
    <property type="term" value="F:nucleic acid binding"/>
    <property type="evidence" value="ECO:0007669"/>
    <property type="project" value="InterPro"/>
</dbReference>
<gene>
    <name evidence="2" type="ORF">DM02DRAFT_697423</name>
</gene>
<sequence length="107" mass="12272">EDNSPIHKAGIIKDWFKRNKISLFPHSPYSPDLAPIENVWSLLKDRLVKLPKAYLGIGPSASSVAKFKKAILEEWEKIPQKSIDNCILSIPRRYKAVIEAKGYYTKY</sequence>
<dbReference type="OrthoDB" id="5410741at2759"/>
<keyword evidence="3" id="KW-1185">Reference proteome</keyword>
<protein>
    <recommendedName>
        <fullName evidence="1">Tc1-like transposase DDE domain-containing protein</fullName>
    </recommendedName>
</protein>
<organism evidence="2 3">
    <name type="scientific">Periconia macrospinosa</name>
    <dbReference type="NCBI Taxonomy" id="97972"/>
    <lineage>
        <taxon>Eukaryota</taxon>
        <taxon>Fungi</taxon>
        <taxon>Dikarya</taxon>
        <taxon>Ascomycota</taxon>
        <taxon>Pezizomycotina</taxon>
        <taxon>Dothideomycetes</taxon>
        <taxon>Pleosporomycetidae</taxon>
        <taxon>Pleosporales</taxon>
        <taxon>Massarineae</taxon>
        <taxon>Periconiaceae</taxon>
        <taxon>Periconia</taxon>
    </lineage>
</organism>
<dbReference type="InterPro" id="IPR038717">
    <property type="entry name" value="Tc1-like_DDE_dom"/>
</dbReference>
<accession>A0A2V1D6G5</accession>
<dbReference type="EMBL" id="KZ805610">
    <property type="protein sequence ID" value="PVH93163.1"/>
    <property type="molecule type" value="Genomic_DNA"/>
</dbReference>
<feature type="domain" description="Tc1-like transposase DDE" evidence="1">
    <location>
        <begin position="2"/>
        <end position="49"/>
    </location>
</feature>
<feature type="non-terminal residue" evidence="2">
    <location>
        <position position="1"/>
    </location>
</feature>
<proteinExistence type="predicted"/>
<reference evidence="2 3" key="1">
    <citation type="journal article" date="2018" name="Sci. Rep.">
        <title>Comparative genomics provides insights into the lifestyle and reveals functional heterogeneity of dark septate endophytic fungi.</title>
        <authorList>
            <person name="Knapp D.G."/>
            <person name="Nemeth J.B."/>
            <person name="Barry K."/>
            <person name="Hainaut M."/>
            <person name="Henrissat B."/>
            <person name="Johnson J."/>
            <person name="Kuo A."/>
            <person name="Lim J.H.P."/>
            <person name="Lipzen A."/>
            <person name="Nolan M."/>
            <person name="Ohm R.A."/>
            <person name="Tamas L."/>
            <person name="Grigoriev I.V."/>
            <person name="Spatafora J.W."/>
            <person name="Nagy L.G."/>
            <person name="Kovacs G.M."/>
        </authorList>
    </citation>
    <scope>NUCLEOTIDE SEQUENCE [LARGE SCALE GENOMIC DNA]</scope>
    <source>
        <strain evidence="2 3">DSE2036</strain>
    </source>
</reference>
<dbReference type="STRING" id="97972.A0A2V1D6G5"/>
<dbReference type="AlphaFoldDB" id="A0A2V1D6G5"/>
<dbReference type="InterPro" id="IPR036397">
    <property type="entry name" value="RNaseH_sf"/>
</dbReference>
<evidence type="ECO:0000313" key="3">
    <source>
        <dbReference type="Proteomes" id="UP000244855"/>
    </source>
</evidence>
<dbReference type="Gene3D" id="3.30.420.10">
    <property type="entry name" value="Ribonuclease H-like superfamily/Ribonuclease H"/>
    <property type="match status" value="1"/>
</dbReference>
<name>A0A2V1D6G5_9PLEO</name>